<protein>
    <submittedName>
        <fullName evidence="2">Uncharacterized protein</fullName>
    </submittedName>
</protein>
<evidence type="ECO:0000313" key="3">
    <source>
        <dbReference type="Proteomes" id="UP000275078"/>
    </source>
</evidence>
<keyword evidence="3" id="KW-1185">Reference proteome</keyword>
<feature type="region of interest" description="Disordered" evidence="1">
    <location>
        <begin position="17"/>
        <end position="36"/>
    </location>
</feature>
<evidence type="ECO:0000256" key="1">
    <source>
        <dbReference type="SAM" id="MobiDB-lite"/>
    </source>
</evidence>
<dbReference type="Proteomes" id="UP000275078">
    <property type="component" value="Unassembled WGS sequence"/>
</dbReference>
<dbReference type="AlphaFoldDB" id="A0A3N4HJP4"/>
<dbReference type="EMBL" id="ML119801">
    <property type="protein sequence ID" value="RPA74069.1"/>
    <property type="molecule type" value="Genomic_DNA"/>
</dbReference>
<evidence type="ECO:0000313" key="2">
    <source>
        <dbReference type="EMBL" id="RPA74069.1"/>
    </source>
</evidence>
<reference evidence="2 3" key="1">
    <citation type="journal article" date="2018" name="Nat. Ecol. Evol.">
        <title>Pezizomycetes genomes reveal the molecular basis of ectomycorrhizal truffle lifestyle.</title>
        <authorList>
            <person name="Murat C."/>
            <person name="Payen T."/>
            <person name="Noel B."/>
            <person name="Kuo A."/>
            <person name="Morin E."/>
            <person name="Chen J."/>
            <person name="Kohler A."/>
            <person name="Krizsan K."/>
            <person name="Balestrini R."/>
            <person name="Da Silva C."/>
            <person name="Montanini B."/>
            <person name="Hainaut M."/>
            <person name="Levati E."/>
            <person name="Barry K.W."/>
            <person name="Belfiori B."/>
            <person name="Cichocki N."/>
            <person name="Clum A."/>
            <person name="Dockter R.B."/>
            <person name="Fauchery L."/>
            <person name="Guy J."/>
            <person name="Iotti M."/>
            <person name="Le Tacon F."/>
            <person name="Lindquist E.A."/>
            <person name="Lipzen A."/>
            <person name="Malagnac F."/>
            <person name="Mello A."/>
            <person name="Molinier V."/>
            <person name="Miyauchi S."/>
            <person name="Poulain J."/>
            <person name="Riccioni C."/>
            <person name="Rubini A."/>
            <person name="Sitrit Y."/>
            <person name="Splivallo R."/>
            <person name="Traeger S."/>
            <person name="Wang M."/>
            <person name="Zifcakova L."/>
            <person name="Wipf D."/>
            <person name="Zambonelli A."/>
            <person name="Paolocci F."/>
            <person name="Nowrousian M."/>
            <person name="Ottonello S."/>
            <person name="Baldrian P."/>
            <person name="Spatafora J.W."/>
            <person name="Henrissat B."/>
            <person name="Nagy L.G."/>
            <person name="Aury J.M."/>
            <person name="Wincker P."/>
            <person name="Grigoriev I.V."/>
            <person name="Bonfante P."/>
            <person name="Martin F.M."/>
        </authorList>
    </citation>
    <scope>NUCLEOTIDE SEQUENCE [LARGE SCALE GENOMIC DNA]</scope>
    <source>
        <strain evidence="2 3">RN42</strain>
    </source>
</reference>
<accession>A0A3N4HJP4</accession>
<sequence length="272" mass="31689">MDGNAKRIDNLLQATASPNYVDNDSPGLSELTADRSPVSREAHSEILTYFSSLVPEGPPGGPDTDWFFFHYKEICGFTNKTTGRFQATLPPPFNRLLEDHLLFYIRVLSPYFRSIGPSYAAFTAINDPRDLFIRLSYDLGGEESEMLKRWSAGLLRKEQTEILEMVLRKMYVELKTLLVDIQADTKEVRSRELVRILWRTREVVRCLVQRLRSERLEVLLCRYLGEEEINWKVVRGVDDAQRKWENRMEESRKHMLTQYMDWLAAGKSWGES</sequence>
<proteinExistence type="predicted"/>
<gene>
    <name evidence="2" type="ORF">BJ508DRAFT_366413</name>
</gene>
<organism evidence="2 3">
    <name type="scientific">Ascobolus immersus RN42</name>
    <dbReference type="NCBI Taxonomy" id="1160509"/>
    <lineage>
        <taxon>Eukaryota</taxon>
        <taxon>Fungi</taxon>
        <taxon>Dikarya</taxon>
        <taxon>Ascomycota</taxon>
        <taxon>Pezizomycotina</taxon>
        <taxon>Pezizomycetes</taxon>
        <taxon>Pezizales</taxon>
        <taxon>Ascobolaceae</taxon>
        <taxon>Ascobolus</taxon>
    </lineage>
</organism>
<name>A0A3N4HJP4_ASCIM</name>